<accession>A0A0A9GWW6</accession>
<proteinExistence type="predicted"/>
<protein>
    <submittedName>
        <fullName evidence="1">Uncharacterized protein</fullName>
    </submittedName>
</protein>
<reference evidence="1" key="2">
    <citation type="journal article" date="2015" name="Data Brief">
        <title>Shoot transcriptome of the giant reed, Arundo donax.</title>
        <authorList>
            <person name="Barrero R.A."/>
            <person name="Guerrero F.D."/>
            <person name="Moolhuijzen P."/>
            <person name="Goolsby J.A."/>
            <person name="Tidwell J."/>
            <person name="Bellgard S.E."/>
            <person name="Bellgard M.I."/>
        </authorList>
    </citation>
    <scope>NUCLEOTIDE SEQUENCE</scope>
    <source>
        <tissue evidence="1">Shoot tissue taken approximately 20 cm above the soil surface</tissue>
    </source>
</reference>
<reference evidence="1" key="1">
    <citation type="submission" date="2014-09" db="EMBL/GenBank/DDBJ databases">
        <authorList>
            <person name="Magalhaes I.L.F."/>
            <person name="Oliveira U."/>
            <person name="Santos F.R."/>
            <person name="Vidigal T.H.D.A."/>
            <person name="Brescovit A.D."/>
            <person name="Santos A.J."/>
        </authorList>
    </citation>
    <scope>NUCLEOTIDE SEQUENCE</scope>
    <source>
        <tissue evidence="1">Shoot tissue taken approximately 20 cm above the soil surface</tissue>
    </source>
</reference>
<sequence>MNWSTFGVLRCICRQAENVRGFFLLASHTFNVLKKHVRLDMLSENVH</sequence>
<evidence type="ECO:0000313" key="1">
    <source>
        <dbReference type="EMBL" id="JAE25073.1"/>
    </source>
</evidence>
<dbReference type="AlphaFoldDB" id="A0A0A9GWW6"/>
<dbReference type="EMBL" id="GBRH01172823">
    <property type="protein sequence ID" value="JAE25073.1"/>
    <property type="molecule type" value="Transcribed_RNA"/>
</dbReference>
<organism evidence="1">
    <name type="scientific">Arundo donax</name>
    <name type="common">Giant reed</name>
    <name type="synonym">Donax arundinaceus</name>
    <dbReference type="NCBI Taxonomy" id="35708"/>
    <lineage>
        <taxon>Eukaryota</taxon>
        <taxon>Viridiplantae</taxon>
        <taxon>Streptophyta</taxon>
        <taxon>Embryophyta</taxon>
        <taxon>Tracheophyta</taxon>
        <taxon>Spermatophyta</taxon>
        <taxon>Magnoliopsida</taxon>
        <taxon>Liliopsida</taxon>
        <taxon>Poales</taxon>
        <taxon>Poaceae</taxon>
        <taxon>PACMAD clade</taxon>
        <taxon>Arundinoideae</taxon>
        <taxon>Arundineae</taxon>
        <taxon>Arundo</taxon>
    </lineage>
</organism>
<name>A0A0A9GWW6_ARUDO</name>